<evidence type="ECO:0000313" key="2">
    <source>
        <dbReference type="Proteomes" id="UP001346869"/>
    </source>
</evidence>
<protein>
    <submittedName>
        <fullName evidence="1">Uncharacterized protein</fullName>
    </submittedName>
</protein>
<reference evidence="1 2" key="2">
    <citation type="journal article" date="2023" name="Mol. Biol. Evol.">
        <title>Genomics of Secondarily Temperate Adaptation in the Only Non-Antarctic Icefish.</title>
        <authorList>
            <person name="Rivera-Colon A.G."/>
            <person name="Rayamajhi N."/>
            <person name="Minhas B.F."/>
            <person name="Madrigal G."/>
            <person name="Bilyk K.T."/>
            <person name="Yoon V."/>
            <person name="Hune M."/>
            <person name="Gregory S."/>
            <person name="Cheng C.H.C."/>
            <person name="Catchen J.M."/>
        </authorList>
    </citation>
    <scope>NUCLEOTIDE SEQUENCE [LARGE SCALE GENOMIC DNA]</scope>
    <source>
        <strain evidence="1">JMC-PN-2008</strain>
    </source>
</reference>
<dbReference type="Proteomes" id="UP001346869">
    <property type="component" value="Unassembled WGS sequence"/>
</dbReference>
<comment type="caution">
    <text evidence="1">The sequence shown here is derived from an EMBL/GenBank/DDBJ whole genome shotgun (WGS) entry which is preliminary data.</text>
</comment>
<dbReference type="EMBL" id="JAUZQC010000011">
    <property type="protein sequence ID" value="KAK5863583.1"/>
    <property type="molecule type" value="Genomic_DNA"/>
</dbReference>
<sequence>MQNLILQTGIPVSTAPKCPPSGSHSTAYVCTPHCRKEGMRFHRNFHKDGWNGPALQSLW</sequence>
<organism evidence="1 2">
    <name type="scientific">Eleginops maclovinus</name>
    <name type="common">Patagonian blennie</name>
    <name type="synonym">Eleginus maclovinus</name>
    <dbReference type="NCBI Taxonomy" id="56733"/>
    <lineage>
        <taxon>Eukaryota</taxon>
        <taxon>Metazoa</taxon>
        <taxon>Chordata</taxon>
        <taxon>Craniata</taxon>
        <taxon>Vertebrata</taxon>
        <taxon>Euteleostomi</taxon>
        <taxon>Actinopterygii</taxon>
        <taxon>Neopterygii</taxon>
        <taxon>Teleostei</taxon>
        <taxon>Neoteleostei</taxon>
        <taxon>Acanthomorphata</taxon>
        <taxon>Eupercaria</taxon>
        <taxon>Perciformes</taxon>
        <taxon>Notothenioidei</taxon>
        <taxon>Eleginopidae</taxon>
        <taxon>Eleginops</taxon>
    </lineage>
</organism>
<evidence type="ECO:0000313" key="1">
    <source>
        <dbReference type="EMBL" id="KAK5863583.1"/>
    </source>
</evidence>
<proteinExistence type="predicted"/>
<reference evidence="1 2" key="1">
    <citation type="journal article" date="2023" name="Genes (Basel)">
        <title>Chromosome-Level Genome Assembly and Circadian Gene Repertoire of the Patagonia Blennie Eleginops maclovinus-The Closest Ancestral Proxy of Antarctic Cryonotothenioids.</title>
        <authorList>
            <person name="Cheng C.C."/>
            <person name="Rivera-Colon A.G."/>
            <person name="Minhas B.F."/>
            <person name="Wilson L."/>
            <person name="Rayamajhi N."/>
            <person name="Vargas-Chacoff L."/>
            <person name="Catchen J.M."/>
        </authorList>
    </citation>
    <scope>NUCLEOTIDE SEQUENCE [LARGE SCALE GENOMIC DNA]</scope>
    <source>
        <strain evidence="1">JMC-PN-2008</strain>
    </source>
</reference>
<name>A0AAN7XHU0_ELEMC</name>
<keyword evidence="2" id="KW-1185">Reference proteome</keyword>
<accession>A0AAN7XHU0</accession>
<gene>
    <name evidence="1" type="ORF">PBY51_000606</name>
</gene>
<dbReference type="AlphaFoldDB" id="A0AAN7XHU0"/>